<comment type="caution">
    <text evidence="5">The sequence shown here is derived from an EMBL/GenBank/DDBJ whole genome shotgun (WGS) entry which is preliminary data.</text>
</comment>
<dbReference type="SUPFAM" id="SSF47323">
    <property type="entry name" value="Anticodon-binding domain of a subclass of class I aminoacyl-tRNA synthetases"/>
    <property type="match status" value="1"/>
</dbReference>
<dbReference type="GO" id="GO:0004812">
    <property type="term" value="F:aminoacyl-tRNA ligase activity"/>
    <property type="evidence" value="ECO:0007669"/>
    <property type="project" value="InterPro"/>
</dbReference>
<dbReference type="Gene3D" id="1.20.120.1910">
    <property type="entry name" value="Cysteine-tRNA ligase, C-terminal anti-codon recognition domain"/>
    <property type="match status" value="1"/>
</dbReference>
<dbReference type="Pfam" id="PF23493">
    <property type="entry name" value="CysS_C"/>
    <property type="match status" value="1"/>
</dbReference>
<keyword evidence="2" id="KW-0547">Nucleotide-binding</keyword>
<evidence type="ECO:0000256" key="3">
    <source>
        <dbReference type="ARBA" id="ARBA00022840"/>
    </source>
</evidence>
<feature type="domain" description="Cysteinyl-tRNA ligase anticodon binding" evidence="4">
    <location>
        <begin position="94"/>
        <end position="139"/>
    </location>
</feature>
<dbReference type="InterPro" id="IPR056411">
    <property type="entry name" value="CysS_C"/>
</dbReference>
<gene>
    <name evidence="5" type="ORF">KC622_03550</name>
</gene>
<evidence type="ECO:0000313" key="5">
    <source>
        <dbReference type="EMBL" id="MCA9375380.1"/>
    </source>
</evidence>
<dbReference type="EMBL" id="JAGQLM010000162">
    <property type="protein sequence ID" value="MCA9375380.1"/>
    <property type="molecule type" value="Genomic_DNA"/>
</dbReference>
<sequence length="147" mass="16524">EALESSRNSRLNINEKVQKLKAVSVSVANELLLDYRGEFIAALEEDLNMSKALAVVQDLLKSDESPDAILATVLDFDKVLGLRLDEVVEEPEVQLPPEVSQLLQLREHARKEKDFNKADKIRDKIIKEGFEVLDTANGQIVKPIMTK</sequence>
<feature type="non-terminal residue" evidence="5">
    <location>
        <position position="1"/>
    </location>
</feature>
<dbReference type="Proteomes" id="UP000748332">
    <property type="component" value="Unassembled WGS sequence"/>
</dbReference>
<protein>
    <recommendedName>
        <fullName evidence="4">Cysteinyl-tRNA ligase anticodon binding domain-containing protein</fullName>
    </recommendedName>
</protein>
<name>A0A955KWQ0_9BACT</name>
<proteinExistence type="predicted"/>
<keyword evidence="3" id="KW-0067">ATP-binding</keyword>
<dbReference type="AlphaFoldDB" id="A0A955KWQ0"/>
<reference evidence="5" key="2">
    <citation type="journal article" date="2021" name="Microbiome">
        <title>Successional dynamics and alternative stable states in a saline activated sludge microbial community over 9 years.</title>
        <authorList>
            <person name="Wang Y."/>
            <person name="Ye J."/>
            <person name="Ju F."/>
            <person name="Liu L."/>
            <person name="Boyd J.A."/>
            <person name="Deng Y."/>
            <person name="Parks D.H."/>
            <person name="Jiang X."/>
            <person name="Yin X."/>
            <person name="Woodcroft B.J."/>
            <person name="Tyson G.W."/>
            <person name="Hugenholtz P."/>
            <person name="Polz M.F."/>
            <person name="Zhang T."/>
        </authorList>
    </citation>
    <scope>NUCLEOTIDE SEQUENCE</scope>
    <source>
        <strain evidence="5">HKST-UBA16</strain>
    </source>
</reference>
<dbReference type="InterPro" id="IPR009080">
    <property type="entry name" value="tRNAsynth_Ia_anticodon-bd"/>
</dbReference>
<evidence type="ECO:0000256" key="1">
    <source>
        <dbReference type="ARBA" id="ARBA00022598"/>
    </source>
</evidence>
<reference evidence="5" key="1">
    <citation type="submission" date="2020-04" db="EMBL/GenBank/DDBJ databases">
        <authorList>
            <person name="Zhang T."/>
        </authorList>
    </citation>
    <scope>NUCLEOTIDE SEQUENCE</scope>
    <source>
        <strain evidence="5">HKST-UBA16</strain>
    </source>
</reference>
<dbReference type="GO" id="GO:0005524">
    <property type="term" value="F:ATP binding"/>
    <property type="evidence" value="ECO:0007669"/>
    <property type="project" value="UniProtKB-KW"/>
</dbReference>
<evidence type="ECO:0000313" key="6">
    <source>
        <dbReference type="Proteomes" id="UP000748332"/>
    </source>
</evidence>
<organism evidence="5 6">
    <name type="scientific">Candidatus Dojkabacteria bacterium</name>
    <dbReference type="NCBI Taxonomy" id="2099670"/>
    <lineage>
        <taxon>Bacteria</taxon>
        <taxon>Candidatus Dojkabacteria</taxon>
    </lineage>
</organism>
<keyword evidence="1" id="KW-0436">Ligase</keyword>
<evidence type="ECO:0000256" key="2">
    <source>
        <dbReference type="ARBA" id="ARBA00022741"/>
    </source>
</evidence>
<evidence type="ECO:0000259" key="4">
    <source>
        <dbReference type="Pfam" id="PF23493"/>
    </source>
</evidence>
<dbReference type="GO" id="GO:0006418">
    <property type="term" value="P:tRNA aminoacylation for protein translation"/>
    <property type="evidence" value="ECO:0007669"/>
    <property type="project" value="InterPro"/>
</dbReference>
<accession>A0A955KWQ0</accession>